<accession>A0A1I4S5Q6</accession>
<dbReference type="InterPro" id="IPR014729">
    <property type="entry name" value="Rossmann-like_a/b/a_fold"/>
</dbReference>
<proteinExistence type="inferred from homology"/>
<sequence>MSEAGDAAIVVGVDGSESAAEAVRWAAREAGRRSAPLRLVGVLDWSAFRPMAGMADLDHHNRDRLREHIGELLHSAAAEAHGVAPDVTVAHVVRNGSVPEGLLAEAETAQLLVVGSRGRGGFSGLVAGSTSRAVCALSPCPVVVVRGEGEHDGPVVAAYDGSPVAANALGFAVDAAVSRGATLRVVQAWTHDTAESWIMDLVPWDRVESEVAADLEKAVAPWRERHPDLRIETELPHSHPIPALAKAAQGARLVVVGSRGRGALAGLLLGSVSQSVLHRVDCPVAVVTEHGAESAG</sequence>
<evidence type="ECO:0000313" key="3">
    <source>
        <dbReference type="EMBL" id="SFM59838.1"/>
    </source>
</evidence>
<evidence type="ECO:0000313" key="4">
    <source>
        <dbReference type="Proteomes" id="UP000199614"/>
    </source>
</evidence>
<gene>
    <name evidence="3" type="ORF">SAMN05216207_1001262</name>
</gene>
<organism evidence="3 4">
    <name type="scientific">Pseudonocardia ammonioxydans</name>
    <dbReference type="NCBI Taxonomy" id="260086"/>
    <lineage>
        <taxon>Bacteria</taxon>
        <taxon>Bacillati</taxon>
        <taxon>Actinomycetota</taxon>
        <taxon>Actinomycetes</taxon>
        <taxon>Pseudonocardiales</taxon>
        <taxon>Pseudonocardiaceae</taxon>
        <taxon>Pseudonocardia</taxon>
    </lineage>
</organism>
<evidence type="ECO:0000259" key="2">
    <source>
        <dbReference type="Pfam" id="PF00582"/>
    </source>
</evidence>
<dbReference type="InterPro" id="IPR006016">
    <property type="entry name" value="UspA"/>
</dbReference>
<dbReference type="PRINTS" id="PR01438">
    <property type="entry name" value="UNVRSLSTRESS"/>
</dbReference>
<comment type="similarity">
    <text evidence="1">Belongs to the universal stress protein A family.</text>
</comment>
<dbReference type="Gene3D" id="3.40.50.620">
    <property type="entry name" value="HUPs"/>
    <property type="match status" value="2"/>
</dbReference>
<dbReference type="STRING" id="260086.SAMN05216207_1001262"/>
<feature type="domain" description="UspA" evidence="2">
    <location>
        <begin position="155"/>
        <end position="287"/>
    </location>
</feature>
<dbReference type="Pfam" id="PF00582">
    <property type="entry name" value="Usp"/>
    <property type="match status" value="2"/>
</dbReference>
<dbReference type="RefSeq" id="WP_093335890.1">
    <property type="nucleotide sequence ID" value="NZ_FOUY01000001.1"/>
</dbReference>
<protein>
    <submittedName>
        <fullName evidence="3">Nucleotide-binding universal stress protein, UspA family</fullName>
    </submittedName>
</protein>
<dbReference type="SUPFAM" id="SSF52402">
    <property type="entry name" value="Adenine nucleotide alpha hydrolases-like"/>
    <property type="match status" value="2"/>
</dbReference>
<keyword evidence="4" id="KW-1185">Reference proteome</keyword>
<dbReference type="PANTHER" id="PTHR46268">
    <property type="entry name" value="STRESS RESPONSE PROTEIN NHAX"/>
    <property type="match status" value="1"/>
</dbReference>
<feature type="domain" description="UspA" evidence="2">
    <location>
        <begin position="9"/>
        <end position="146"/>
    </location>
</feature>
<dbReference type="PANTHER" id="PTHR46268:SF6">
    <property type="entry name" value="UNIVERSAL STRESS PROTEIN UP12"/>
    <property type="match status" value="1"/>
</dbReference>
<evidence type="ECO:0000256" key="1">
    <source>
        <dbReference type="ARBA" id="ARBA00008791"/>
    </source>
</evidence>
<dbReference type="AlphaFoldDB" id="A0A1I4S5Q6"/>
<name>A0A1I4S5Q6_PSUAM</name>
<dbReference type="InterPro" id="IPR006015">
    <property type="entry name" value="Universal_stress_UspA"/>
</dbReference>
<dbReference type="EMBL" id="FOUY01000001">
    <property type="protein sequence ID" value="SFM59838.1"/>
    <property type="molecule type" value="Genomic_DNA"/>
</dbReference>
<reference evidence="3 4" key="1">
    <citation type="submission" date="2016-10" db="EMBL/GenBank/DDBJ databases">
        <authorList>
            <person name="de Groot N.N."/>
        </authorList>
    </citation>
    <scope>NUCLEOTIDE SEQUENCE [LARGE SCALE GENOMIC DNA]</scope>
    <source>
        <strain evidence="3 4">CGMCC 4.1877</strain>
    </source>
</reference>
<dbReference type="OrthoDB" id="3569526at2"/>
<dbReference type="Proteomes" id="UP000199614">
    <property type="component" value="Unassembled WGS sequence"/>
</dbReference>